<accession>A9PIP8</accession>
<evidence type="ECO:0000256" key="1">
    <source>
        <dbReference type="SAM" id="SignalP"/>
    </source>
</evidence>
<reference evidence="2" key="1">
    <citation type="journal article" date="2008" name="BMC Genomics">
        <title>Analysis of 4,664 high-quality sequence-finished poplar full-length cDNA clones and their utility for the discovery of genes responding to insect feeding.</title>
        <authorList>
            <person name="Ralph S.G."/>
            <person name="Chun H.J."/>
            <person name="Cooper D."/>
            <person name="Kirkpatrick R."/>
            <person name="Kolosova N."/>
            <person name="Gunter L."/>
            <person name="Tuskan G.A."/>
            <person name="Douglas C.J."/>
            <person name="Holt R.A."/>
            <person name="Jones S.J."/>
            <person name="Marra M.A."/>
            <person name="Bohlmann J."/>
        </authorList>
    </citation>
    <scope>NUCLEOTIDE SEQUENCE</scope>
    <source>
        <tissue evidence="2">Sapling trees one metre in height and grown under greenhouse conditions were exposed to continuous feeding by Malacosoma disstria Hubner</tissue>
    </source>
</reference>
<dbReference type="EMBL" id="EF148274">
    <property type="protein sequence ID" value="ABK96251.1"/>
    <property type="molecule type" value="mRNA"/>
</dbReference>
<protein>
    <submittedName>
        <fullName evidence="2">Uncharacterized protein</fullName>
    </submittedName>
</protein>
<keyword evidence="1" id="KW-0732">Signal</keyword>
<feature type="signal peptide" evidence="1">
    <location>
        <begin position="1"/>
        <end position="19"/>
    </location>
</feature>
<name>A9PIP8_9ROSI</name>
<sequence length="48" mass="5236">MHLGMVSTAFSLHLSSLLSIALNKISLPFCKRLSYPVPLSFLISMSPS</sequence>
<proteinExistence type="evidence at transcript level"/>
<organism evidence="2">
    <name type="scientific">Populus trichocarpa x Populus deltoides</name>
    <dbReference type="NCBI Taxonomy" id="3695"/>
    <lineage>
        <taxon>Eukaryota</taxon>
        <taxon>Viridiplantae</taxon>
        <taxon>Streptophyta</taxon>
        <taxon>Embryophyta</taxon>
        <taxon>Tracheophyta</taxon>
        <taxon>Spermatophyta</taxon>
        <taxon>Magnoliopsida</taxon>
        <taxon>eudicotyledons</taxon>
        <taxon>Gunneridae</taxon>
        <taxon>Pentapetalae</taxon>
        <taxon>rosids</taxon>
        <taxon>fabids</taxon>
        <taxon>Malpighiales</taxon>
        <taxon>Salicaceae</taxon>
        <taxon>Saliceae</taxon>
        <taxon>Populus</taxon>
    </lineage>
</organism>
<feature type="chain" id="PRO_5002742298" evidence="1">
    <location>
        <begin position="20"/>
        <end position="48"/>
    </location>
</feature>
<dbReference type="AlphaFoldDB" id="A9PIP8"/>
<evidence type="ECO:0000313" key="2">
    <source>
        <dbReference type="EMBL" id="ABK96251.1"/>
    </source>
</evidence>